<protein>
    <submittedName>
        <fullName evidence="1">Uncharacterized protein</fullName>
    </submittedName>
</protein>
<dbReference type="SUPFAM" id="SSF74788">
    <property type="entry name" value="Cullin repeat-like"/>
    <property type="match status" value="1"/>
</dbReference>
<evidence type="ECO:0000313" key="2">
    <source>
        <dbReference type="Proteomes" id="UP001237642"/>
    </source>
</evidence>
<reference evidence="1" key="1">
    <citation type="submission" date="2023-02" db="EMBL/GenBank/DDBJ databases">
        <title>Genome of toxic invasive species Heracleum sosnowskyi carries increased number of genes despite the absence of recent whole-genome duplications.</title>
        <authorList>
            <person name="Schelkunov M."/>
            <person name="Shtratnikova V."/>
            <person name="Makarenko M."/>
            <person name="Klepikova A."/>
            <person name="Omelchenko D."/>
            <person name="Novikova G."/>
            <person name="Obukhova E."/>
            <person name="Bogdanov V."/>
            <person name="Penin A."/>
            <person name="Logacheva M."/>
        </authorList>
    </citation>
    <scope>NUCLEOTIDE SEQUENCE</scope>
    <source>
        <strain evidence="1">Hsosn_3</strain>
        <tissue evidence="1">Leaf</tissue>
    </source>
</reference>
<name>A0AAD8M6S4_9APIA</name>
<gene>
    <name evidence="1" type="ORF">POM88_038292</name>
</gene>
<dbReference type="Proteomes" id="UP001237642">
    <property type="component" value="Unassembled WGS sequence"/>
</dbReference>
<reference evidence="1" key="2">
    <citation type="submission" date="2023-05" db="EMBL/GenBank/DDBJ databases">
        <authorList>
            <person name="Schelkunov M.I."/>
        </authorList>
    </citation>
    <scope>NUCLEOTIDE SEQUENCE</scope>
    <source>
        <strain evidence="1">Hsosn_3</strain>
        <tissue evidence="1">Leaf</tissue>
    </source>
</reference>
<proteinExistence type="predicted"/>
<evidence type="ECO:0000313" key="1">
    <source>
        <dbReference type="EMBL" id="KAK1362731.1"/>
    </source>
</evidence>
<dbReference type="Gene3D" id="1.20.1280.170">
    <property type="entry name" value="Exocyst complex component Exo70"/>
    <property type="match status" value="1"/>
</dbReference>
<sequence>MKKKYLEKLGYLKDDCMVVNCVVGILAFGTKLEISAPSNFIPHFLASLVINKIIKLKESNSEDTKLPDLESAAKIIIEFESPSQLQGLDLTDGDHGKFDQYLYAVDQIQLSIRSGISCYDTHRTCAIRKLQPVFQRILDCSVTGRNYDATSTTVYSSSVTSSYNYELQGNNQTGHGELSREQVYRLHNIVERLNSTGCLGDCINMYRISRKTAVDARYL</sequence>
<dbReference type="AlphaFoldDB" id="A0AAD8M6S4"/>
<dbReference type="InterPro" id="IPR016159">
    <property type="entry name" value="Cullin_repeat-like_dom_sf"/>
</dbReference>
<comment type="caution">
    <text evidence="1">The sequence shown here is derived from an EMBL/GenBank/DDBJ whole genome shotgun (WGS) entry which is preliminary data.</text>
</comment>
<dbReference type="EMBL" id="JAUIZM010000009">
    <property type="protein sequence ID" value="KAK1362731.1"/>
    <property type="molecule type" value="Genomic_DNA"/>
</dbReference>
<accession>A0AAD8M6S4</accession>
<keyword evidence="2" id="KW-1185">Reference proteome</keyword>
<organism evidence="1 2">
    <name type="scientific">Heracleum sosnowskyi</name>
    <dbReference type="NCBI Taxonomy" id="360622"/>
    <lineage>
        <taxon>Eukaryota</taxon>
        <taxon>Viridiplantae</taxon>
        <taxon>Streptophyta</taxon>
        <taxon>Embryophyta</taxon>
        <taxon>Tracheophyta</taxon>
        <taxon>Spermatophyta</taxon>
        <taxon>Magnoliopsida</taxon>
        <taxon>eudicotyledons</taxon>
        <taxon>Gunneridae</taxon>
        <taxon>Pentapetalae</taxon>
        <taxon>asterids</taxon>
        <taxon>campanulids</taxon>
        <taxon>Apiales</taxon>
        <taxon>Apiaceae</taxon>
        <taxon>Apioideae</taxon>
        <taxon>apioid superclade</taxon>
        <taxon>Tordylieae</taxon>
        <taxon>Tordyliinae</taxon>
        <taxon>Heracleum</taxon>
    </lineage>
</organism>